<reference evidence="5" key="1">
    <citation type="submission" date="2020-11" db="EMBL/GenBank/DDBJ databases">
        <authorList>
            <person name="Tran Van P."/>
        </authorList>
    </citation>
    <scope>NUCLEOTIDE SEQUENCE</scope>
</reference>
<evidence type="ECO:0000313" key="6">
    <source>
        <dbReference type="Proteomes" id="UP000677054"/>
    </source>
</evidence>
<keyword evidence="3" id="KW-0677">Repeat</keyword>
<sequence>MEKLHALSLFCLLTSSLPGTSGQFPCPDPEDISPCTCSYDEGRLEITADCSAATPGEIFSAFNDATWFSKLTKLNVWSNEAVTVLQKGIFGDISFQYMNVYDAPNLVAIRPSALLPSRDRLVDASFGFGRLRDFPWHILPQMAALTRLDFNGNALTALPALQSDTLQYLILRDNRISSVEGGWSVPNLKHLDMYGNPVSKLPAGFLSGFEKLVMFYCSDCNLGPTLHSGSLEFNSQDLDLLLLDGNNIVTVEAGAFSGLTANSHIILLDNLITEVTEEVFRPMLEVFSSGNGYVSLDRNPIRCDCSMAWLMLEADLLEHTFGSCENGLYFHNLDPNVFETFCIKMNPPMAGDYSTWI</sequence>
<dbReference type="InterPro" id="IPR032675">
    <property type="entry name" value="LRR_dom_sf"/>
</dbReference>
<protein>
    <recommendedName>
        <fullName evidence="7">Oplophorus-luciferin 2-monooxygenase non-catalytic subunit</fullName>
    </recommendedName>
</protein>
<dbReference type="Pfam" id="PF12799">
    <property type="entry name" value="LRR_4"/>
    <property type="match status" value="1"/>
</dbReference>
<feature type="signal peptide" evidence="4">
    <location>
        <begin position="1"/>
        <end position="22"/>
    </location>
</feature>
<dbReference type="InterPro" id="IPR025875">
    <property type="entry name" value="Leu-rich_rpt_4"/>
</dbReference>
<evidence type="ECO:0000256" key="1">
    <source>
        <dbReference type="ARBA" id="ARBA00022614"/>
    </source>
</evidence>
<gene>
    <name evidence="5" type="ORF">DSTB1V02_LOCUS7857</name>
</gene>
<dbReference type="OrthoDB" id="6345082at2759"/>
<dbReference type="AlphaFoldDB" id="A0A7R8XL46"/>
<keyword evidence="2 4" id="KW-0732">Signal</keyword>
<name>A0A7R8XL46_9CRUS</name>
<evidence type="ECO:0000313" key="5">
    <source>
        <dbReference type="EMBL" id="CAD7248034.1"/>
    </source>
</evidence>
<evidence type="ECO:0008006" key="7">
    <source>
        <dbReference type="Google" id="ProtNLM"/>
    </source>
</evidence>
<dbReference type="PANTHER" id="PTHR24366:SF161">
    <property type="entry name" value="TIR DOMAIN-CONTAINING PROTEIN"/>
    <property type="match status" value="1"/>
</dbReference>
<organism evidence="5">
    <name type="scientific">Darwinula stevensoni</name>
    <dbReference type="NCBI Taxonomy" id="69355"/>
    <lineage>
        <taxon>Eukaryota</taxon>
        <taxon>Metazoa</taxon>
        <taxon>Ecdysozoa</taxon>
        <taxon>Arthropoda</taxon>
        <taxon>Crustacea</taxon>
        <taxon>Oligostraca</taxon>
        <taxon>Ostracoda</taxon>
        <taxon>Podocopa</taxon>
        <taxon>Podocopida</taxon>
        <taxon>Darwinulocopina</taxon>
        <taxon>Darwinuloidea</taxon>
        <taxon>Darwinulidae</taxon>
        <taxon>Darwinula</taxon>
    </lineage>
</organism>
<dbReference type="SUPFAM" id="SSF52058">
    <property type="entry name" value="L domain-like"/>
    <property type="match status" value="1"/>
</dbReference>
<dbReference type="Proteomes" id="UP000677054">
    <property type="component" value="Unassembled WGS sequence"/>
</dbReference>
<dbReference type="SMART" id="SM00369">
    <property type="entry name" value="LRR_TYP"/>
    <property type="match status" value="4"/>
</dbReference>
<keyword evidence="6" id="KW-1185">Reference proteome</keyword>
<dbReference type="EMBL" id="LR901198">
    <property type="protein sequence ID" value="CAD7248034.1"/>
    <property type="molecule type" value="Genomic_DNA"/>
</dbReference>
<evidence type="ECO:0000256" key="3">
    <source>
        <dbReference type="ARBA" id="ARBA00022737"/>
    </source>
</evidence>
<feature type="chain" id="PRO_5036209238" description="Oplophorus-luciferin 2-monooxygenase non-catalytic subunit" evidence="4">
    <location>
        <begin position="23"/>
        <end position="357"/>
    </location>
</feature>
<proteinExistence type="predicted"/>
<dbReference type="EMBL" id="CAJPEV010001681">
    <property type="protein sequence ID" value="CAG0893839.1"/>
    <property type="molecule type" value="Genomic_DNA"/>
</dbReference>
<keyword evidence="1" id="KW-0433">Leucine-rich repeat</keyword>
<dbReference type="PANTHER" id="PTHR24366">
    <property type="entry name" value="IG(IMMUNOGLOBULIN) AND LRR(LEUCINE RICH REPEAT) DOMAINS"/>
    <property type="match status" value="1"/>
</dbReference>
<dbReference type="Gene3D" id="3.80.10.10">
    <property type="entry name" value="Ribonuclease Inhibitor"/>
    <property type="match status" value="2"/>
</dbReference>
<evidence type="ECO:0000256" key="2">
    <source>
        <dbReference type="ARBA" id="ARBA00022729"/>
    </source>
</evidence>
<dbReference type="InterPro" id="IPR003591">
    <property type="entry name" value="Leu-rich_rpt_typical-subtyp"/>
</dbReference>
<evidence type="ECO:0000256" key="4">
    <source>
        <dbReference type="SAM" id="SignalP"/>
    </source>
</evidence>
<accession>A0A7R8XL46</accession>